<organism evidence="1 2">
    <name type="scientific">Streptomyces rubellomurinus (strain ATCC 31215)</name>
    <dbReference type="NCBI Taxonomy" id="359131"/>
    <lineage>
        <taxon>Bacteria</taxon>
        <taxon>Bacillati</taxon>
        <taxon>Actinomycetota</taxon>
        <taxon>Actinomycetes</taxon>
        <taxon>Kitasatosporales</taxon>
        <taxon>Streptomycetaceae</taxon>
        <taxon>Streptomyces</taxon>
    </lineage>
</organism>
<dbReference type="PATRIC" id="fig|359131.3.peg.4337"/>
<name>A0A0F2TGQ8_STRR3</name>
<sequence>MTSAPTLPVAQPEGLGMTRPGVLYRCTSYFDVHGTELAQLFDWEVLPNAEAAYKHLRRAAAGVSQALSRSTDAELRRWLGDHSVLPSVIKAIDDGGGYELELCGTGVRMALAVHRVTLLPLLSRRHFTCPALILRGRRLWVDSRDSAG</sequence>
<dbReference type="AlphaFoldDB" id="A0A0F2TGQ8"/>
<dbReference type="Proteomes" id="UP000033699">
    <property type="component" value="Unassembled WGS sequence"/>
</dbReference>
<evidence type="ECO:0000313" key="2">
    <source>
        <dbReference type="Proteomes" id="UP000033699"/>
    </source>
</evidence>
<dbReference type="EMBL" id="JZKH01000035">
    <property type="protein sequence ID" value="KJS60897.1"/>
    <property type="molecule type" value="Genomic_DNA"/>
</dbReference>
<dbReference type="RefSeq" id="WP_045698173.1">
    <property type="nucleotide sequence ID" value="NZ_JZKH01000035.1"/>
</dbReference>
<comment type="caution">
    <text evidence="1">The sequence shown here is derived from an EMBL/GenBank/DDBJ whole genome shotgun (WGS) entry which is preliminary data.</text>
</comment>
<protein>
    <submittedName>
        <fullName evidence="1">Uncharacterized protein</fullName>
    </submittedName>
</protein>
<proteinExistence type="predicted"/>
<reference evidence="1 2" key="1">
    <citation type="submission" date="2015-02" db="EMBL/GenBank/DDBJ databases">
        <authorList>
            <person name="Ju K.-S."/>
            <person name="Doroghazi J.R."/>
            <person name="Metcalf W."/>
        </authorList>
    </citation>
    <scope>NUCLEOTIDE SEQUENCE [LARGE SCALE GENOMIC DNA]</scope>
    <source>
        <strain evidence="1 2">ATCC 31215</strain>
    </source>
</reference>
<dbReference type="OrthoDB" id="9826135at2"/>
<evidence type="ECO:0000313" key="1">
    <source>
        <dbReference type="EMBL" id="KJS60897.1"/>
    </source>
</evidence>
<accession>A0A0F2TGQ8</accession>
<gene>
    <name evidence="1" type="ORF">VM95_18595</name>
</gene>
<keyword evidence="2" id="KW-1185">Reference proteome</keyword>